<dbReference type="EMBL" id="JAHUTJ010057969">
    <property type="protein sequence ID" value="MED6286779.1"/>
    <property type="molecule type" value="Genomic_DNA"/>
</dbReference>
<proteinExistence type="predicted"/>
<evidence type="ECO:0000256" key="1">
    <source>
        <dbReference type="SAM" id="MobiDB-lite"/>
    </source>
</evidence>
<gene>
    <name evidence="2" type="ORF">CHARACLAT_009590</name>
</gene>
<feature type="region of interest" description="Disordered" evidence="1">
    <location>
        <begin position="58"/>
        <end position="86"/>
    </location>
</feature>
<organism evidence="2 3">
    <name type="scientific">Characodon lateralis</name>
    <dbReference type="NCBI Taxonomy" id="208331"/>
    <lineage>
        <taxon>Eukaryota</taxon>
        <taxon>Metazoa</taxon>
        <taxon>Chordata</taxon>
        <taxon>Craniata</taxon>
        <taxon>Vertebrata</taxon>
        <taxon>Euteleostomi</taxon>
        <taxon>Actinopterygii</taxon>
        <taxon>Neopterygii</taxon>
        <taxon>Teleostei</taxon>
        <taxon>Neoteleostei</taxon>
        <taxon>Acanthomorphata</taxon>
        <taxon>Ovalentaria</taxon>
        <taxon>Atherinomorphae</taxon>
        <taxon>Cyprinodontiformes</taxon>
        <taxon>Goodeidae</taxon>
        <taxon>Characodon</taxon>
    </lineage>
</organism>
<accession>A0ABU7ELE0</accession>
<name>A0ABU7ELE0_9TELE</name>
<dbReference type="Proteomes" id="UP001352852">
    <property type="component" value="Unassembled WGS sequence"/>
</dbReference>
<protein>
    <submittedName>
        <fullName evidence="2">Uncharacterized protein</fullName>
    </submittedName>
</protein>
<sequence>MQVTPIRRTSENLKYIPKIGNFFTPVNVAYCFVKSASVNENNSSPPALAYVYSPESEEPAASSNSGPDSAASATIEGSGDGGTLVLPPTEPLVESRSSPCISTPILPGDPALWGAITERFREEAFYRGPAAFQNRAAKLWKQIVTIFQMKKHFQKCFFILRMWLHCLTHK</sequence>
<evidence type="ECO:0000313" key="2">
    <source>
        <dbReference type="EMBL" id="MED6286779.1"/>
    </source>
</evidence>
<comment type="caution">
    <text evidence="2">The sequence shown here is derived from an EMBL/GenBank/DDBJ whole genome shotgun (WGS) entry which is preliminary data.</text>
</comment>
<keyword evidence="3" id="KW-1185">Reference proteome</keyword>
<reference evidence="2 3" key="1">
    <citation type="submission" date="2021-06" db="EMBL/GenBank/DDBJ databases">
        <authorList>
            <person name="Palmer J.M."/>
        </authorList>
    </citation>
    <scope>NUCLEOTIDE SEQUENCE [LARGE SCALE GENOMIC DNA]</scope>
    <source>
        <strain evidence="2 3">CL_MEX2019</strain>
        <tissue evidence="2">Muscle</tissue>
    </source>
</reference>
<evidence type="ECO:0000313" key="3">
    <source>
        <dbReference type="Proteomes" id="UP001352852"/>
    </source>
</evidence>